<protein>
    <submittedName>
        <fullName evidence="1">Uncharacterized protein</fullName>
    </submittedName>
</protein>
<accession>A0ABT7CKH4</accession>
<reference evidence="1 2" key="1">
    <citation type="submission" date="2023-05" db="EMBL/GenBank/DDBJ databases">
        <authorList>
            <person name="Zhang X."/>
        </authorList>
    </citation>
    <scope>NUCLEOTIDE SEQUENCE [LARGE SCALE GENOMIC DNA]</scope>
    <source>
        <strain evidence="1 2">DM2B3-1</strain>
    </source>
</reference>
<proteinExistence type="predicted"/>
<name>A0ABT7CKH4_9BACT</name>
<organism evidence="1 2">
    <name type="scientific">Xanthocytophaga flava</name>
    <dbReference type="NCBI Taxonomy" id="3048013"/>
    <lineage>
        <taxon>Bacteria</taxon>
        <taxon>Pseudomonadati</taxon>
        <taxon>Bacteroidota</taxon>
        <taxon>Cytophagia</taxon>
        <taxon>Cytophagales</taxon>
        <taxon>Rhodocytophagaceae</taxon>
        <taxon>Xanthocytophaga</taxon>
    </lineage>
</organism>
<keyword evidence="2" id="KW-1185">Reference proteome</keyword>
<evidence type="ECO:0000313" key="1">
    <source>
        <dbReference type="EMBL" id="MDJ1494188.1"/>
    </source>
</evidence>
<dbReference type="EMBL" id="JASJOT010000008">
    <property type="protein sequence ID" value="MDJ1494188.1"/>
    <property type="molecule type" value="Genomic_DNA"/>
</dbReference>
<gene>
    <name evidence="1" type="ORF">QNI19_14690</name>
</gene>
<evidence type="ECO:0000313" key="2">
    <source>
        <dbReference type="Proteomes" id="UP001228581"/>
    </source>
</evidence>
<dbReference type="Proteomes" id="UP001228581">
    <property type="component" value="Unassembled WGS sequence"/>
</dbReference>
<sequence length="77" mass="9036">MSGLASFFWQFDSQEFAKMHQAEYEARKAWLKKKIEDCNRKIAQGVLSAKIRLMIVEDRVMYEDILKAMYGEEVNNG</sequence>
<dbReference type="RefSeq" id="WP_313997134.1">
    <property type="nucleotide sequence ID" value="NZ_JASJOT010000008.1"/>
</dbReference>
<comment type="caution">
    <text evidence="1">The sequence shown here is derived from an EMBL/GenBank/DDBJ whole genome shotgun (WGS) entry which is preliminary data.</text>
</comment>